<dbReference type="InterPro" id="IPR038883">
    <property type="entry name" value="AN11006-like"/>
</dbReference>
<reference evidence="1" key="1">
    <citation type="journal article" date="2020" name="Stud. Mycol.">
        <title>101 Dothideomycetes genomes: a test case for predicting lifestyles and emergence of pathogens.</title>
        <authorList>
            <person name="Haridas S."/>
            <person name="Albert R."/>
            <person name="Binder M."/>
            <person name="Bloem J."/>
            <person name="Labutti K."/>
            <person name="Salamov A."/>
            <person name="Andreopoulos B."/>
            <person name="Baker S."/>
            <person name="Barry K."/>
            <person name="Bills G."/>
            <person name="Bluhm B."/>
            <person name="Cannon C."/>
            <person name="Castanera R."/>
            <person name="Culley D."/>
            <person name="Daum C."/>
            <person name="Ezra D."/>
            <person name="Gonzalez J."/>
            <person name="Henrissat B."/>
            <person name="Kuo A."/>
            <person name="Liang C."/>
            <person name="Lipzen A."/>
            <person name="Lutzoni F."/>
            <person name="Magnuson J."/>
            <person name="Mondo S."/>
            <person name="Nolan M."/>
            <person name="Ohm R."/>
            <person name="Pangilinan J."/>
            <person name="Park H.-J."/>
            <person name="Ramirez L."/>
            <person name="Alfaro M."/>
            <person name="Sun H."/>
            <person name="Tritt A."/>
            <person name="Yoshinaga Y."/>
            <person name="Zwiers L.-H."/>
            <person name="Turgeon B."/>
            <person name="Goodwin S."/>
            <person name="Spatafora J."/>
            <person name="Crous P."/>
            <person name="Grigoriev I."/>
        </authorList>
    </citation>
    <scope>NUCLEOTIDE SEQUENCE</scope>
    <source>
        <strain evidence="1">CBS 627.86</strain>
    </source>
</reference>
<dbReference type="AlphaFoldDB" id="A0A6A5ZJ01"/>
<accession>A0A6A5ZJ01</accession>
<organism evidence="1 2">
    <name type="scientific">Lophiotrema nucula</name>
    <dbReference type="NCBI Taxonomy" id="690887"/>
    <lineage>
        <taxon>Eukaryota</taxon>
        <taxon>Fungi</taxon>
        <taxon>Dikarya</taxon>
        <taxon>Ascomycota</taxon>
        <taxon>Pezizomycotina</taxon>
        <taxon>Dothideomycetes</taxon>
        <taxon>Pleosporomycetidae</taxon>
        <taxon>Pleosporales</taxon>
        <taxon>Lophiotremataceae</taxon>
        <taxon>Lophiotrema</taxon>
    </lineage>
</organism>
<name>A0A6A5ZJ01_9PLEO</name>
<dbReference type="EMBL" id="ML977316">
    <property type="protein sequence ID" value="KAF2119116.1"/>
    <property type="molecule type" value="Genomic_DNA"/>
</dbReference>
<evidence type="ECO:0008006" key="3">
    <source>
        <dbReference type="Google" id="ProtNLM"/>
    </source>
</evidence>
<protein>
    <recommendedName>
        <fullName evidence="3">F-box domain-containing protein</fullName>
    </recommendedName>
</protein>
<sequence>MKRLESRESADVLKHRLIGKRIVSADRHITDYPSWKQPPSSVWEPRVYFCSPLGEGFDEKIRYESQPASRLLRLPAEIRNHILEYAVQPQKVSQEAGCGGQHQQEGSQLDSWTVLFCCKQLYHEARKLAVEHNTVDYETLPRKTRLCCEGNEEGNYVWDR</sequence>
<keyword evidence="2" id="KW-1185">Reference proteome</keyword>
<evidence type="ECO:0000313" key="2">
    <source>
        <dbReference type="Proteomes" id="UP000799770"/>
    </source>
</evidence>
<dbReference type="PANTHER" id="PTHR42085:SF1">
    <property type="entry name" value="F-BOX DOMAIN-CONTAINING PROTEIN"/>
    <property type="match status" value="1"/>
</dbReference>
<dbReference type="Proteomes" id="UP000799770">
    <property type="component" value="Unassembled WGS sequence"/>
</dbReference>
<evidence type="ECO:0000313" key="1">
    <source>
        <dbReference type="EMBL" id="KAF2119116.1"/>
    </source>
</evidence>
<proteinExistence type="predicted"/>
<gene>
    <name evidence="1" type="ORF">BDV96DRAFT_370989</name>
</gene>
<dbReference type="PANTHER" id="PTHR42085">
    <property type="entry name" value="F-BOX DOMAIN-CONTAINING PROTEIN"/>
    <property type="match status" value="1"/>
</dbReference>
<dbReference type="OrthoDB" id="5413827at2759"/>